<dbReference type="Gene3D" id="1.10.150.290">
    <property type="entry name" value="S-adenosyl-L-methionine-dependent methyltransferases"/>
    <property type="match status" value="1"/>
</dbReference>
<sequence length="259" mass="29990">MGIYEFNGKKYEQASRHQKEWGQKLFSDLHLNGNESILDLGCGDGVLTEQLSMLVPEGSVIGIDASIGMINTAKKHKKKNLQFLNMDMADMNFMNQFDVIYSNAALHWVKDHSRLLNQSYSALKPGGKILWNFAGEGNCSDFFEIIRNMIQTEPYKKYFQSFQWPWYMPSKFEYEGLMNLTEFKNIVVTEENADRFFTDAEEMIGWIDQPSLVPFMQYVPEELKEAFRNEVIDATLKRAIQPDGTCFQPFRRLKVSAVK</sequence>
<dbReference type="InterPro" id="IPR041698">
    <property type="entry name" value="Methyltransf_25"/>
</dbReference>
<evidence type="ECO:0000256" key="2">
    <source>
        <dbReference type="ARBA" id="ARBA00022679"/>
    </source>
</evidence>
<proteinExistence type="predicted"/>
<dbReference type="Pfam" id="PF13649">
    <property type="entry name" value="Methyltransf_25"/>
    <property type="match status" value="1"/>
</dbReference>
<dbReference type="RefSeq" id="WP_006566370.1">
    <property type="nucleotide sequence ID" value="NZ_BAABZP010000001.1"/>
</dbReference>
<name>A0A6N2WNX1_9FIRM</name>
<keyword evidence="2 4" id="KW-0808">Transferase</keyword>
<dbReference type="EC" id="2.1.1.144" evidence="4"/>
<evidence type="ECO:0000259" key="3">
    <source>
        <dbReference type="Pfam" id="PF13649"/>
    </source>
</evidence>
<dbReference type="CDD" id="cd02440">
    <property type="entry name" value="AdoMet_MTases"/>
    <property type="match status" value="1"/>
</dbReference>
<keyword evidence="1 4" id="KW-0489">Methyltransferase</keyword>
<reference evidence="4" key="1">
    <citation type="submission" date="2019-11" db="EMBL/GenBank/DDBJ databases">
        <authorList>
            <person name="Feng L."/>
        </authorList>
    </citation>
    <scope>NUCLEOTIDE SEQUENCE</scope>
    <source>
        <strain evidence="4">AcaccaeLFYP115</strain>
    </source>
</reference>
<dbReference type="GO" id="GO:0030798">
    <property type="term" value="F:trans-aconitate 2-methyltransferase activity"/>
    <property type="evidence" value="ECO:0007669"/>
    <property type="project" value="UniProtKB-EC"/>
</dbReference>
<protein>
    <submittedName>
        <fullName evidence="4">Trans-aconitate 2-methyltransferase</fullName>
        <ecNumber evidence="4">2.1.1.144</ecNumber>
    </submittedName>
</protein>
<feature type="domain" description="Methyltransferase" evidence="3">
    <location>
        <begin position="37"/>
        <end position="127"/>
    </location>
</feature>
<gene>
    <name evidence="4" type="primary">tam</name>
    <name evidence="4" type="ORF">ACLFYP115_00019</name>
</gene>
<organism evidence="4">
    <name type="scientific">Anaerostipes caccae</name>
    <dbReference type="NCBI Taxonomy" id="105841"/>
    <lineage>
        <taxon>Bacteria</taxon>
        <taxon>Bacillati</taxon>
        <taxon>Bacillota</taxon>
        <taxon>Clostridia</taxon>
        <taxon>Lachnospirales</taxon>
        <taxon>Lachnospiraceae</taxon>
        <taxon>Anaerostipes</taxon>
    </lineage>
</organism>
<dbReference type="Gene3D" id="3.40.50.150">
    <property type="entry name" value="Vaccinia Virus protein VP39"/>
    <property type="match status" value="1"/>
</dbReference>
<dbReference type="PANTHER" id="PTHR43861:SF1">
    <property type="entry name" value="TRANS-ACONITATE 2-METHYLTRANSFERASE"/>
    <property type="match status" value="1"/>
</dbReference>
<dbReference type="InterPro" id="IPR029063">
    <property type="entry name" value="SAM-dependent_MTases_sf"/>
</dbReference>
<dbReference type="InterPro" id="IPR023149">
    <property type="entry name" value="Trans_acon_MeTrfase_C"/>
</dbReference>
<dbReference type="PANTHER" id="PTHR43861">
    <property type="entry name" value="TRANS-ACONITATE 2-METHYLTRANSFERASE-RELATED"/>
    <property type="match status" value="1"/>
</dbReference>
<dbReference type="SUPFAM" id="SSF53335">
    <property type="entry name" value="S-adenosyl-L-methionine-dependent methyltransferases"/>
    <property type="match status" value="1"/>
</dbReference>
<evidence type="ECO:0000256" key="1">
    <source>
        <dbReference type="ARBA" id="ARBA00022603"/>
    </source>
</evidence>
<dbReference type="EMBL" id="CACRSQ010000017">
    <property type="protein sequence ID" value="VYT43860.1"/>
    <property type="molecule type" value="Genomic_DNA"/>
</dbReference>
<dbReference type="AlphaFoldDB" id="A0A6N2WNX1"/>
<evidence type="ECO:0000313" key="4">
    <source>
        <dbReference type="EMBL" id="VYT43860.1"/>
    </source>
</evidence>
<accession>A0A6N2WNX1</accession>
<dbReference type="GO" id="GO:0032259">
    <property type="term" value="P:methylation"/>
    <property type="evidence" value="ECO:0007669"/>
    <property type="project" value="UniProtKB-KW"/>
</dbReference>